<dbReference type="KEGG" id="ctae:BGI42_00235"/>
<dbReference type="Proteomes" id="UP000094652">
    <property type="component" value="Chromosome"/>
</dbReference>
<dbReference type="PROSITE" id="PS51186">
    <property type="entry name" value="GNAT"/>
    <property type="match status" value="1"/>
</dbReference>
<dbReference type="Gene3D" id="3.40.630.30">
    <property type="match status" value="1"/>
</dbReference>
<evidence type="ECO:0000313" key="2">
    <source>
        <dbReference type="EMBL" id="AOR22257.1"/>
    </source>
</evidence>
<protein>
    <submittedName>
        <fullName evidence="2">GNAT family N-acetyltransferase</fullName>
    </submittedName>
</protein>
<keyword evidence="2" id="KW-0808">Transferase</keyword>
<dbReference type="GO" id="GO:0016747">
    <property type="term" value="F:acyltransferase activity, transferring groups other than amino-acyl groups"/>
    <property type="evidence" value="ECO:0007669"/>
    <property type="project" value="InterPro"/>
</dbReference>
<reference evidence="3" key="1">
    <citation type="submission" date="2016-09" db="EMBL/GenBank/DDBJ databases">
        <title>Genomics of Clostridium taeniosporum, an organism which forms endospores with ribbon-like appendages.</title>
        <authorList>
            <person name="Walker J.R."/>
        </authorList>
    </citation>
    <scope>NUCLEOTIDE SEQUENCE [LARGE SCALE GENOMIC DNA]</scope>
    <source>
        <strain evidence="3">1/k</strain>
    </source>
</reference>
<dbReference type="InterPro" id="IPR000182">
    <property type="entry name" value="GNAT_dom"/>
</dbReference>
<proteinExistence type="predicted"/>
<name>A0A1D7XFX8_9CLOT</name>
<organism evidence="2 3">
    <name type="scientific">Clostridium taeniosporum</name>
    <dbReference type="NCBI Taxonomy" id="394958"/>
    <lineage>
        <taxon>Bacteria</taxon>
        <taxon>Bacillati</taxon>
        <taxon>Bacillota</taxon>
        <taxon>Clostridia</taxon>
        <taxon>Eubacteriales</taxon>
        <taxon>Clostridiaceae</taxon>
        <taxon>Clostridium</taxon>
    </lineage>
</organism>
<dbReference type="OrthoDB" id="9796171at2"/>
<dbReference type="Pfam" id="PF13673">
    <property type="entry name" value="Acetyltransf_10"/>
    <property type="match status" value="1"/>
</dbReference>
<evidence type="ECO:0000259" key="1">
    <source>
        <dbReference type="PROSITE" id="PS51186"/>
    </source>
</evidence>
<dbReference type="EMBL" id="CP017253">
    <property type="protein sequence ID" value="AOR22257.1"/>
    <property type="molecule type" value="Genomic_DNA"/>
</dbReference>
<dbReference type="AlphaFoldDB" id="A0A1D7XFX8"/>
<keyword evidence="3" id="KW-1185">Reference proteome</keyword>
<gene>
    <name evidence="2" type="ORF">BGI42_00235</name>
</gene>
<dbReference type="CDD" id="cd04301">
    <property type="entry name" value="NAT_SF"/>
    <property type="match status" value="1"/>
</dbReference>
<feature type="domain" description="N-acetyltransferase" evidence="1">
    <location>
        <begin position="6"/>
        <end position="147"/>
    </location>
</feature>
<evidence type="ECO:0000313" key="3">
    <source>
        <dbReference type="Proteomes" id="UP000094652"/>
    </source>
</evidence>
<dbReference type="STRING" id="394958.BGI42_00235"/>
<dbReference type="InterPro" id="IPR016181">
    <property type="entry name" value="Acyl_CoA_acyltransferase"/>
</dbReference>
<dbReference type="RefSeq" id="WP_069678423.1">
    <property type="nucleotide sequence ID" value="NZ_CP017253.2"/>
</dbReference>
<accession>A0A1D7XFX8</accession>
<sequence>MEWTIKKFNDLTLDELYEICKVRYEVFACEQKIHKENDLDYIDKESFHLFLQNKNEIVAYARLIPKGLLYNEASIGRVLVVNEYRRQGIASKLVKKAVECIKKEFKEEHIVLSSQLYAKDLYKRHGFKVISDIYNQVDIPHVKMKLF</sequence>
<dbReference type="SUPFAM" id="SSF55729">
    <property type="entry name" value="Acyl-CoA N-acyltransferases (Nat)"/>
    <property type="match status" value="1"/>
</dbReference>